<dbReference type="Pfam" id="PF13460">
    <property type="entry name" value="NAD_binding_10"/>
    <property type="match status" value="1"/>
</dbReference>
<evidence type="ECO:0000313" key="2">
    <source>
        <dbReference type="EMBL" id="KMO94099.1"/>
    </source>
</evidence>
<organism evidence="2 3">
    <name type="scientific">Streptomyces roseus</name>
    <dbReference type="NCBI Taxonomy" id="66430"/>
    <lineage>
        <taxon>Bacteria</taxon>
        <taxon>Bacillati</taxon>
        <taxon>Actinomycetota</taxon>
        <taxon>Actinomycetes</taxon>
        <taxon>Kitasatosporales</taxon>
        <taxon>Streptomycetaceae</taxon>
        <taxon>Streptomyces</taxon>
    </lineage>
</organism>
<dbReference type="PANTHER" id="PTHR43162">
    <property type="match status" value="1"/>
</dbReference>
<comment type="caution">
    <text evidence="2">The sequence shown here is derived from an EMBL/GenBank/DDBJ whole genome shotgun (WGS) entry which is preliminary data.</text>
</comment>
<dbReference type="Gene3D" id="3.90.25.10">
    <property type="entry name" value="UDP-galactose 4-epimerase, domain 1"/>
    <property type="match status" value="1"/>
</dbReference>
<protein>
    <submittedName>
        <fullName evidence="2">Nucleoside-diphosphate sugar epimerase</fullName>
    </submittedName>
</protein>
<name>A0A0J6XG56_9ACTN</name>
<dbReference type="SUPFAM" id="SSF51735">
    <property type="entry name" value="NAD(P)-binding Rossmann-fold domains"/>
    <property type="match status" value="1"/>
</dbReference>
<dbReference type="OrthoDB" id="116343at2"/>
<gene>
    <name evidence="2" type="ORF">ACS04_30550</name>
</gene>
<evidence type="ECO:0000259" key="1">
    <source>
        <dbReference type="Pfam" id="PF13460"/>
    </source>
</evidence>
<dbReference type="InterPro" id="IPR036291">
    <property type="entry name" value="NAD(P)-bd_dom_sf"/>
</dbReference>
<dbReference type="InterPro" id="IPR016040">
    <property type="entry name" value="NAD(P)-bd_dom"/>
</dbReference>
<dbReference type="AlphaFoldDB" id="A0A0J6XG56"/>
<dbReference type="STRING" id="66430.ACS04_30550"/>
<proteinExistence type="predicted"/>
<keyword evidence="3" id="KW-1185">Reference proteome</keyword>
<dbReference type="InterPro" id="IPR051604">
    <property type="entry name" value="Ergot_Alk_Oxidoreductase"/>
</dbReference>
<feature type="domain" description="NAD(P)-binding" evidence="1">
    <location>
        <begin position="6"/>
        <end position="178"/>
    </location>
</feature>
<sequence length="280" mass="30106">MILVTGATGTVGREVVRRIPPDLRFRVMCRNPEGFAGLRAQAEAVHGDYRDRPSLARALRGVSAAFLVTAEIGGDQDARFLRAARSAGVRHVVKLSAAAVEDPGAEDLITRWQRGNEELLRGSGMEWTLLRPRSFMSNSLSWAATVRAERVVRGLCGASGNACVDPRDIAEVAVRALTGDGHAGRSYTLTGPEAITAAEQTAQLAQLLGRPLRFEELGPEQARTALRGKYPHALVEALLESAQRQRAGAKAQVDGTVPVLLGRPAGSFRAWARDHLSAFV</sequence>
<dbReference type="Gene3D" id="3.40.50.720">
    <property type="entry name" value="NAD(P)-binding Rossmann-like Domain"/>
    <property type="match status" value="1"/>
</dbReference>
<accession>A0A0J6XG56</accession>
<dbReference type="PANTHER" id="PTHR43162:SF1">
    <property type="entry name" value="PRESTALK A DIFFERENTIATION PROTEIN A"/>
    <property type="match status" value="1"/>
</dbReference>
<dbReference type="Proteomes" id="UP000035932">
    <property type="component" value="Unassembled WGS sequence"/>
</dbReference>
<evidence type="ECO:0000313" key="3">
    <source>
        <dbReference type="Proteomes" id="UP000035932"/>
    </source>
</evidence>
<dbReference type="PATRIC" id="fig|66430.4.peg.2433"/>
<dbReference type="EMBL" id="LFML01000149">
    <property type="protein sequence ID" value="KMO94099.1"/>
    <property type="molecule type" value="Genomic_DNA"/>
</dbReference>
<reference evidence="2 3" key="1">
    <citation type="submission" date="2015-06" db="EMBL/GenBank/DDBJ databases">
        <title>Recapitulation of the evolution of biosynthetic gene clusters reveals hidden chemical diversity on bacterial genomes.</title>
        <authorList>
            <person name="Cruz-Morales P."/>
            <person name="Martinez-Guerrero C."/>
            <person name="Morales-Escalante M.A."/>
            <person name="Yanez-Guerra L.A."/>
            <person name="Kopp J.F."/>
            <person name="Feldmann J."/>
            <person name="Ramos-Aboites H.E."/>
            <person name="Barona-Gomez F."/>
        </authorList>
    </citation>
    <scope>NUCLEOTIDE SEQUENCE [LARGE SCALE GENOMIC DNA]</scope>
    <source>
        <strain evidence="2 3">ATCC 31245</strain>
    </source>
</reference>
<dbReference type="RefSeq" id="WP_048480074.1">
    <property type="nucleotide sequence ID" value="NZ_JBIRUD010000025.1"/>
</dbReference>